<feature type="domain" description="RCK C-terminal" evidence="1">
    <location>
        <begin position="138"/>
        <end position="218"/>
    </location>
</feature>
<reference evidence="2 3" key="1">
    <citation type="submission" date="2019-09" db="EMBL/GenBank/DDBJ databases">
        <title>Complete genome sequencing of four Arcobacter species reveals a diverse suite of mobile elements.</title>
        <authorList>
            <person name="Miller W.G."/>
            <person name="Yee E."/>
            <person name="Bono J.L."/>
        </authorList>
    </citation>
    <scope>NUCLEOTIDE SEQUENCE [LARGE SCALE GENOMIC DNA]</scope>
    <source>
        <strain evidence="2 3">CCUG 56899</strain>
    </source>
</reference>
<dbReference type="InterPro" id="IPR006037">
    <property type="entry name" value="RCK_C"/>
</dbReference>
<evidence type="ECO:0000313" key="2">
    <source>
        <dbReference type="EMBL" id="QEP39884.1"/>
    </source>
</evidence>
<protein>
    <recommendedName>
        <fullName evidence="1">RCK C-terminal domain-containing protein</fullName>
    </recommendedName>
</protein>
<dbReference type="AlphaFoldDB" id="A0A5C2HCF3"/>
<dbReference type="KEGG" id="apoc:APORC_0251"/>
<dbReference type="EMBL" id="CP036246">
    <property type="protein sequence ID" value="QEP39884.1"/>
    <property type="molecule type" value="Genomic_DNA"/>
</dbReference>
<sequence>MLMKKILIILDGIVAKKLLHRIVESNTGDNSYDVIYTNDVILPLTKPNNFTFYKFDPTSNSKLSMVLDKDVHSEVLMALNSKDEMLSTIKIIREYKKNLQITVLDYWGISIKDPMVNVYKGIDVLANGMVERLPNVPVLAQNIGLKQGEIMEIKIPFGSSYAYKSIATLEHKDWRIFGIYRNQKLLELRRSLVIKPNDIILVIGKPSVLMNIYNVIGKTQGQFPMPFGSNIYLYLDLYLECEESLKTVIDGTKYLNEKLKNSLLIVRITRPTTPSIMTFIKENLEESRSIIIHIDYANRGFKELYKEDNRRYNIGLLTPCPSMFKNKKALVDIFEANTPIYKVGLENLRAAKNIAVVLNDYASYEQIAPTVFDLASQLKLKSKVFNHDPIGEKDNQDELLNNYENIAKVFNEKVEIVSGDNNPIRELRQQEYILQVLPLKEKMFRKRSFFKFIYTNSDLVAFDMQKFNQILIPIAQEEKN</sequence>
<proteinExistence type="predicted"/>
<dbReference type="Gene3D" id="3.30.70.1450">
    <property type="entry name" value="Regulator of K+ conductance, C-terminal domain"/>
    <property type="match status" value="1"/>
</dbReference>
<dbReference type="SUPFAM" id="SSF116726">
    <property type="entry name" value="TrkA C-terminal domain-like"/>
    <property type="match status" value="1"/>
</dbReference>
<dbReference type="Pfam" id="PF02080">
    <property type="entry name" value="TrkA_C"/>
    <property type="match status" value="1"/>
</dbReference>
<dbReference type="InterPro" id="IPR036721">
    <property type="entry name" value="RCK_C_sf"/>
</dbReference>
<reference evidence="2 3" key="2">
    <citation type="submission" date="2019-09" db="EMBL/GenBank/DDBJ databases">
        <title>Taxonomic note: a critical rebuttal of the proposed division of the genus Arcobacter into six genera, emended descriptions of Arcobacter anaerophilus and the genus Arcobacter, and an assessment of genus-level boundaries for Epsilonproteobacteria using in silico genomic comparator tools.</title>
        <authorList>
            <person name="On S.L.W."/>
            <person name="Miller W.G."/>
            <person name="Biggs P."/>
            <person name="Cornelius A."/>
            <person name="Vandamme P."/>
        </authorList>
    </citation>
    <scope>NUCLEOTIDE SEQUENCE [LARGE SCALE GENOMIC DNA]</scope>
    <source>
        <strain evidence="2 3">CCUG 56899</strain>
    </source>
</reference>
<dbReference type="GO" id="GO:0008324">
    <property type="term" value="F:monoatomic cation transmembrane transporter activity"/>
    <property type="evidence" value="ECO:0007669"/>
    <property type="project" value="InterPro"/>
</dbReference>
<dbReference type="PROSITE" id="PS51202">
    <property type="entry name" value="RCK_C"/>
    <property type="match status" value="1"/>
</dbReference>
<evidence type="ECO:0000313" key="3">
    <source>
        <dbReference type="Proteomes" id="UP000322644"/>
    </source>
</evidence>
<gene>
    <name evidence="2" type="ORF">APORC_0251</name>
</gene>
<accession>A0A5C2HCF3</accession>
<dbReference type="GO" id="GO:0006813">
    <property type="term" value="P:potassium ion transport"/>
    <property type="evidence" value="ECO:0007669"/>
    <property type="project" value="InterPro"/>
</dbReference>
<evidence type="ECO:0000259" key="1">
    <source>
        <dbReference type="PROSITE" id="PS51202"/>
    </source>
</evidence>
<name>A0A5C2HCF3_9BACT</name>
<dbReference type="Proteomes" id="UP000322644">
    <property type="component" value="Chromosome"/>
</dbReference>
<organism evidence="2 3">
    <name type="scientific">Arcobacter porcinus</name>
    <dbReference type="NCBI Taxonomy" id="1935204"/>
    <lineage>
        <taxon>Bacteria</taxon>
        <taxon>Pseudomonadati</taxon>
        <taxon>Campylobacterota</taxon>
        <taxon>Epsilonproteobacteria</taxon>
        <taxon>Campylobacterales</taxon>
        <taxon>Arcobacteraceae</taxon>
        <taxon>Arcobacter</taxon>
    </lineage>
</organism>